<reference evidence="4 5" key="1">
    <citation type="submission" date="2018-08" db="EMBL/GenBank/DDBJ databases">
        <title>Microbacterium lemovicicum sp. nov., a bacterium isolated from a natural uranium-rich soil.</title>
        <authorList>
            <person name="ORTET P."/>
        </authorList>
    </citation>
    <scope>NUCLEOTIDE SEQUENCE [LARGE SCALE GENOMIC DNA]</scope>
    <source>
        <strain evidence="4 5">Viu22</strain>
    </source>
</reference>
<dbReference type="InterPro" id="IPR003719">
    <property type="entry name" value="Phenazine_PhzF-like"/>
</dbReference>
<dbReference type="PIRSF" id="PIRSF016184">
    <property type="entry name" value="PhzC_PhzF"/>
    <property type="match status" value="1"/>
</dbReference>
<keyword evidence="5" id="KW-1185">Reference proteome</keyword>
<dbReference type="GO" id="GO:0005737">
    <property type="term" value="C:cytoplasm"/>
    <property type="evidence" value="ECO:0007669"/>
    <property type="project" value="TreeGrafter"/>
</dbReference>
<dbReference type="KEGG" id="mlv:CVS47_02145"/>
<dbReference type="PANTHER" id="PTHR13774:SF39">
    <property type="entry name" value="BIOSYNTHESIS PROTEIN, PUTATIVE-RELATED"/>
    <property type="match status" value="1"/>
</dbReference>
<dbReference type="OrthoDB" id="9788221at2"/>
<evidence type="ECO:0000313" key="5">
    <source>
        <dbReference type="Proteomes" id="UP000276888"/>
    </source>
</evidence>
<evidence type="ECO:0000256" key="1">
    <source>
        <dbReference type="ARBA" id="ARBA00008270"/>
    </source>
</evidence>
<dbReference type="AlphaFoldDB" id="A0A3S9WBS8"/>
<evidence type="ECO:0000313" key="4">
    <source>
        <dbReference type="EMBL" id="AZS37508.1"/>
    </source>
</evidence>
<dbReference type="EMBL" id="CP031423">
    <property type="protein sequence ID" value="AZS37508.1"/>
    <property type="molecule type" value="Genomic_DNA"/>
</dbReference>
<dbReference type="Pfam" id="PF02567">
    <property type="entry name" value="PhzC-PhzF"/>
    <property type="match status" value="1"/>
</dbReference>
<dbReference type="GO" id="GO:0016853">
    <property type="term" value="F:isomerase activity"/>
    <property type="evidence" value="ECO:0007669"/>
    <property type="project" value="UniProtKB-KW"/>
</dbReference>
<name>A0A3S9WBS8_9MICO</name>
<evidence type="ECO:0000256" key="2">
    <source>
        <dbReference type="ARBA" id="ARBA00023235"/>
    </source>
</evidence>
<gene>
    <name evidence="4" type="primary">yddE</name>
    <name evidence="4" type="ORF">CVS47_02145</name>
</gene>
<dbReference type="RefSeq" id="WP_127096056.1">
    <property type="nucleotide sequence ID" value="NZ_CP031423.1"/>
</dbReference>
<dbReference type="Proteomes" id="UP000276888">
    <property type="component" value="Chromosome"/>
</dbReference>
<evidence type="ECO:0000256" key="3">
    <source>
        <dbReference type="PIRSR" id="PIRSR016184-1"/>
    </source>
</evidence>
<dbReference type="SUPFAM" id="SSF54506">
    <property type="entry name" value="Diaminopimelate epimerase-like"/>
    <property type="match status" value="1"/>
</dbReference>
<keyword evidence="2 4" id="KW-0413">Isomerase</keyword>
<comment type="similarity">
    <text evidence="1">Belongs to the PhzF family.</text>
</comment>
<protein>
    <submittedName>
        <fullName evidence="4">Putative isomerase YddE</fullName>
        <ecNumber evidence="4">5.1.-.-</ecNumber>
    </submittedName>
</protein>
<dbReference type="EC" id="5.1.-.-" evidence="4"/>
<dbReference type="Gene3D" id="3.10.310.10">
    <property type="entry name" value="Diaminopimelate Epimerase, Chain A, domain 1"/>
    <property type="match status" value="2"/>
</dbReference>
<accession>A0A3S9WBS8</accession>
<sequence length="286" mass="29764">MTSRAVTPLRYAAFAAAPGGGNPAGVVLDAAALTDAEMQAIAADVGYSETAFVTSQETDAAPRHVRIRYFSPVAEVPFCGHATIATAVALAERHGTGEFVFETPVGDVVIATADGERGIEASFTSIEPEVTDLDNAVLDRLLRLLGVTRADLDLQHPPRLSFAGNRHPVVVFADRAVFDGFTFDPDAVRALMDEQGWAGTVTTLFAVSEAEFDARNLFPVGAITEDPATGSAAASVGAYLRALALVRPPARITITQGAHVGRPSVLQVDIPAIGGITVTGTATPIA</sequence>
<dbReference type="PANTHER" id="PTHR13774">
    <property type="entry name" value="PHENAZINE BIOSYNTHESIS PROTEIN"/>
    <property type="match status" value="1"/>
</dbReference>
<proteinExistence type="inferred from homology"/>
<organism evidence="4 5">
    <name type="scientific">Microbacterium lemovicicum</name>
    <dbReference type="NCBI Taxonomy" id="1072463"/>
    <lineage>
        <taxon>Bacteria</taxon>
        <taxon>Bacillati</taxon>
        <taxon>Actinomycetota</taxon>
        <taxon>Actinomycetes</taxon>
        <taxon>Micrococcales</taxon>
        <taxon>Microbacteriaceae</taxon>
        <taxon>Microbacterium</taxon>
    </lineage>
</organism>
<dbReference type="NCBIfam" id="TIGR00654">
    <property type="entry name" value="PhzF_family"/>
    <property type="match status" value="1"/>
</dbReference>
<feature type="active site" evidence="3">
    <location>
        <position position="49"/>
    </location>
</feature>